<dbReference type="RefSeq" id="WP_090262207.1">
    <property type="nucleotide sequence ID" value="NZ_FNDS01000003.1"/>
</dbReference>
<dbReference type="STRING" id="428992.SAMN05216272_103226"/>
<evidence type="ECO:0000313" key="1">
    <source>
        <dbReference type="EMBL" id="SDH81164.1"/>
    </source>
</evidence>
<protein>
    <submittedName>
        <fullName evidence="1">MFS transporter, AAHS family, 4-hydroxybenzoate transporter</fullName>
    </submittedName>
</protein>
<gene>
    <name evidence="1" type="ORF">SAMN05216272_103226</name>
</gene>
<keyword evidence="2" id="KW-1185">Reference proteome</keyword>
<proteinExistence type="predicted"/>
<sequence length="68" mass="7356">MNRQTVRASDVIDGSPLSALQVRALLLCFLVLVLDGFDTAAIGYRLAAPILLMGWRRRGFAPSLPVGD</sequence>
<reference evidence="2" key="1">
    <citation type="submission" date="2016-10" db="EMBL/GenBank/DDBJ databases">
        <authorList>
            <person name="Varghese N."/>
            <person name="Submissions S."/>
        </authorList>
    </citation>
    <scope>NUCLEOTIDE SEQUENCE [LARGE SCALE GENOMIC DNA]</scope>
    <source>
        <strain evidence="2">CCM 7469</strain>
    </source>
</reference>
<organism evidence="1 2">
    <name type="scientific">Pseudomonas panipatensis</name>
    <dbReference type="NCBI Taxonomy" id="428992"/>
    <lineage>
        <taxon>Bacteria</taxon>
        <taxon>Pseudomonadati</taxon>
        <taxon>Pseudomonadota</taxon>
        <taxon>Gammaproteobacteria</taxon>
        <taxon>Pseudomonadales</taxon>
        <taxon>Pseudomonadaceae</taxon>
        <taxon>Pseudomonas</taxon>
    </lineage>
</organism>
<dbReference type="AlphaFoldDB" id="A0A1G8FG89"/>
<accession>A0A1G8FG89</accession>
<evidence type="ECO:0000313" key="2">
    <source>
        <dbReference type="Proteomes" id="UP000199636"/>
    </source>
</evidence>
<name>A0A1G8FG89_9PSED</name>
<dbReference type="EMBL" id="FNDS01000003">
    <property type="protein sequence ID" value="SDH81164.1"/>
    <property type="molecule type" value="Genomic_DNA"/>
</dbReference>
<dbReference type="Proteomes" id="UP000199636">
    <property type="component" value="Unassembled WGS sequence"/>
</dbReference>